<feature type="non-terminal residue" evidence="2">
    <location>
        <position position="1"/>
    </location>
</feature>
<feature type="region of interest" description="Disordered" evidence="1">
    <location>
        <begin position="1"/>
        <end position="28"/>
    </location>
</feature>
<reference evidence="2" key="3">
    <citation type="submission" date="2016-05" db="EMBL/GenBank/DDBJ databases">
        <title>WGS assembly of Xenopus tropicalis.</title>
        <authorList>
            <person name="Sessions A."/>
            <person name="Jenkins J."/>
            <person name="Mitros T."/>
            <person name="Lyons J.T."/>
            <person name="Dichmann D.S."/>
            <person name="Robert J."/>
            <person name="Harland R.M."/>
            <person name="Rokhsar D.S."/>
        </authorList>
    </citation>
    <scope>NUCLEOTIDE SEQUENCE</scope>
    <source>
        <strain evidence="2">Nigerian</strain>
    </source>
</reference>
<protein>
    <submittedName>
        <fullName evidence="2">Uncharacterized protein</fullName>
    </submittedName>
</protein>
<evidence type="ECO:0000256" key="1">
    <source>
        <dbReference type="SAM" id="MobiDB-lite"/>
    </source>
</evidence>
<dbReference type="EMBL" id="KV460612">
    <property type="protein sequence ID" value="OCA16417.1"/>
    <property type="molecule type" value="Genomic_DNA"/>
</dbReference>
<sequence>AGPLSALLPPIRRLGMGQQDTGRKPSEPQPLWALLTQVSSSTQANLSE</sequence>
<reference evidence="2" key="2">
    <citation type="journal article" date="2010" name="Science">
        <title>The genome of the Western clawed frog Xenopus tropicalis.</title>
        <authorList>
            <person name="Hellsten U."/>
            <person name="Harland R.M."/>
            <person name="Gilchrist M.J."/>
            <person name="Hendrix D."/>
            <person name="Jurka J."/>
            <person name="Kapitonov V."/>
            <person name="Ovcharenko I."/>
            <person name="Putnam N.H."/>
            <person name="Shu S."/>
            <person name="Taher L."/>
            <person name="Blitz I.L."/>
            <person name="Blumberg B."/>
            <person name="Dichmann D.S."/>
            <person name="Dubchak I."/>
            <person name="Amaya E."/>
            <person name="Detter J.C."/>
            <person name="Fletcher R."/>
            <person name="Gerhard D.S."/>
            <person name="Goodstein D."/>
            <person name="Graves T."/>
            <person name="Grigoriev I.V."/>
            <person name="Grimwood J."/>
            <person name="Kawashima T."/>
            <person name="Lindquist E."/>
            <person name="Lucas S.M."/>
            <person name="Mead P.E."/>
            <person name="Mitros T."/>
            <person name="Ogino H."/>
            <person name="Ohta Y."/>
            <person name="Poliakov A.V."/>
            <person name="Pollet N."/>
            <person name="Robert J."/>
            <person name="Salamov A."/>
            <person name="Sater A.K."/>
            <person name="Schmutz J."/>
            <person name="Terry A."/>
            <person name="Vize P.D."/>
            <person name="Warren W.C."/>
            <person name="Wells D."/>
            <person name="Wills A."/>
            <person name="Wilson R.K."/>
            <person name="Zimmerman L.B."/>
            <person name="Zorn A.M."/>
            <person name="Grainger R."/>
            <person name="Grammer T."/>
            <person name="Khokha M.K."/>
            <person name="Richardson P.M."/>
            <person name="Rokhsar D.S."/>
        </authorList>
    </citation>
    <scope>NUCLEOTIDE SEQUENCE [LARGE SCALE GENOMIC DNA]</scope>
    <source>
        <strain evidence="2">Nigerian</strain>
    </source>
</reference>
<proteinExistence type="predicted"/>
<dbReference type="AlphaFoldDB" id="A0A1B8Y0F8"/>
<organism evidence="2">
    <name type="scientific">Xenopus tropicalis</name>
    <name type="common">Western clawed frog</name>
    <name type="synonym">Silurana tropicalis</name>
    <dbReference type="NCBI Taxonomy" id="8364"/>
    <lineage>
        <taxon>Eukaryota</taxon>
        <taxon>Metazoa</taxon>
        <taxon>Chordata</taxon>
        <taxon>Craniata</taxon>
        <taxon>Vertebrata</taxon>
        <taxon>Euteleostomi</taxon>
        <taxon>Amphibia</taxon>
        <taxon>Batrachia</taxon>
        <taxon>Anura</taxon>
        <taxon>Pipoidea</taxon>
        <taxon>Pipidae</taxon>
        <taxon>Xenopodinae</taxon>
        <taxon>Xenopus</taxon>
        <taxon>Silurana</taxon>
    </lineage>
</organism>
<accession>A0A1B8Y0F8</accession>
<reference evidence="2" key="1">
    <citation type="submission" date="2009-11" db="EMBL/GenBank/DDBJ databases">
        <authorList>
            <consortium name="US DOE Joint Genome Institute (JGI-PGF)"/>
            <person name="Ottilar R."/>
            <person name="Schmutz J."/>
            <person name="Salamov A."/>
            <person name="Cheng J.F."/>
            <person name="Lucas S."/>
            <person name="Pitluck S."/>
            <person name="Gundlach H."/>
            <person name="Guo Y."/>
            <person name="Haberer G."/>
            <person name="Nasrallah J."/>
            <person name="Mayer K.F.X."/>
            <person name="van de Peer Y."/>
            <person name="Weigel D."/>
            <person name="Grigoriev I.V."/>
        </authorList>
    </citation>
    <scope>NUCLEOTIDE SEQUENCE</scope>
    <source>
        <strain evidence="2">Nigerian</strain>
    </source>
</reference>
<gene>
    <name evidence="2" type="ORF">XENTR_v900283401mg</name>
</gene>
<evidence type="ECO:0000313" key="2">
    <source>
        <dbReference type="EMBL" id="OCA16417.1"/>
    </source>
</evidence>
<name>A0A1B8Y0F8_XENTR</name>